<dbReference type="InterPro" id="IPR010093">
    <property type="entry name" value="SinI_DNA-bd"/>
</dbReference>
<dbReference type="NCBIfam" id="TIGR01764">
    <property type="entry name" value="excise"/>
    <property type="match status" value="1"/>
</dbReference>
<dbReference type="GO" id="GO:0003677">
    <property type="term" value="F:DNA binding"/>
    <property type="evidence" value="ECO:0007669"/>
    <property type="project" value="InterPro"/>
</dbReference>
<dbReference type="SUPFAM" id="SSF53850">
    <property type="entry name" value="Periplasmic binding protein-like II"/>
    <property type="match status" value="1"/>
</dbReference>
<evidence type="ECO:0000313" key="2">
    <source>
        <dbReference type="EMBL" id="QJD85373.1"/>
    </source>
</evidence>
<dbReference type="PANTHER" id="PTHR30024">
    <property type="entry name" value="ALIPHATIC SULFONATES-BINDING PROTEIN-RELATED"/>
    <property type="match status" value="1"/>
</dbReference>
<protein>
    <submittedName>
        <fullName evidence="2">Helix-turn-helix domain-containing protein</fullName>
    </submittedName>
</protein>
<dbReference type="PANTHER" id="PTHR30024:SF42">
    <property type="entry name" value="ALIPHATIC SULFONATES-BINDING PROTEIN-RELATED"/>
    <property type="match status" value="1"/>
</dbReference>
<dbReference type="Pfam" id="PF12728">
    <property type="entry name" value="HTH_17"/>
    <property type="match status" value="1"/>
</dbReference>
<gene>
    <name evidence="2" type="ORF">HH215_20805</name>
</gene>
<accession>A0A7Z2ZMS1</accession>
<name>A0A7Z2ZMS1_9BACL</name>
<dbReference type="InterPro" id="IPR036388">
    <property type="entry name" value="WH-like_DNA-bd_sf"/>
</dbReference>
<reference evidence="2 3" key="1">
    <citation type="submission" date="2020-04" db="EMBL/GenBank/DDBJ databases">
        <title>Genome sequencing of novel species.</title>
        <authorList>
            <person name="Heo J."/>
            <person name="Kim S.-J."/>
            <person name="Kim J.-S."/>
            <person name="Hong S.-B."/>
            <person name="Kwon S.-W."/>
        </authorList>
    </citation>
    <scope>NUCLEOTIDE SEQUENCE [LARGE SCALE GENOMIC DNA]</scope>
    <source>
        <strain evidence="2 3">MFER-1</strain>
    </source>
</reference>
<dbReference type="InterPro" id="IPR041657">
    <property type="entry name" value="HTH_17"/>
</dbReference>
<dbReference type="EMBL" id="CP051680">
    <property type="protein sequence ID" value="QJD85373.1"/>
    <property type="molecule type" value="Genomic_DNA"/>
</dbReference>
<dbReference type="Proteomes" id="UP000502248">
    <property type="component" value="Chromosome"/>
</dbReference>
<dbReference type="RefSeq" id="WP_169281635.1">
    <property type="nucleotide sequence ID" value="NZ_CP051680.1"/>
</dbReference>
<dbReference type="KEGG" id="cheb:HH215_20805"/>
<dbReference type="AlphaFoldDB" id="A0A7Z2ZMS1"/>
<proteinExistence type="predicted"/>
<dbReference type="Gene3D" id="3.40.190.10">
    <property type="entry name" value="Periplasmic binding protein-like II"/>
    <property type="match status" value="2"/>
</dbReference>
<organism evidence="2 3">
    <name type="scientific">Cohnella herbarum</name>
    <dbReference type="NCBI Taxonomy" id="2728023"/>
    <lineage>
        <taxon>Bacteria</taxon>
        <taxon>Bacillati</taxon>
        <taxon>Bacillota</taxon>
        <taxon>Bacilli</taxon>
        <taxon>Bacillales</taxon>
        <taxon>Paenibacillaceae</taxon>
        <taxon>Cohnella</taxon>
    </lineage>
</organism>
<dbReference type="Gene3D" id="1.10.10.10">
    <property type="entry name" value="Winged helix-like DNA-binding domain superfamily/Winged helix DNA-binding domain"/>
    <property type="match status" value="1"/>
</dbReference>
<dbReference type="SUPFAM" id="SSF46955">
    <property type="entry name" value="Putative DNA-binding domain"/>
    <property type="match status" value="1"/>
</dbReference>
<evidence type="ECO:0000259" key="1">
    <source>
        <dbReference type="Pfam" id="PF12728"/>
    </source>
</evidence>
<dbReference type="InterPro" id="IPR009061">
    <property type="entry name" value="DNA-bd_dom_put_sf"/>
</dbReference>
<feature type="domain" description="Helix-turn-helix" evidence="1">
    <location>
        <begin position="8"/>
        <end position="54"/>
    </location>
</feature>
<evidence type="ECO:0000313" key="3">
    <source>
        <dbReference type="Proteomes" id="UP000502248"/>
    </source>
</evidence>
<sequence>MPKERFDLLSLQEAMDILGVSRATIDRWRKDKKLPHIKIGKEIWIDKNKLQAWVHLHSRTQAEDQEARKYESAASSSAQVITVGYQSGAALLWSTLVIKSLGTFDEELRISSPSTEYKVRWLNAPNGMELVEQLIGGNVQIASVGDYPIIASRALSHILSRFNPLFLAFDGKTRNGGGISLVVPSRSAINRPEELSGVAIATVGNSSASYRLREWSEAFGITSEPVEHRTMGECLNGIMAEEVGASVLWEPYLSWIQSIGAGIPVLSEGIGGDYLTGLMADGNWAQGNEDVVIAYLKAHLRAHDFIRNEPARAAKIISDASGFPVAIVAGVLSQIRWDASLYNRDLQTLNRLSEVQSDRLPARSESRHGEGFALGKHYLQNAAEALKLPGLPDTPLPGEWSREILY</sequence>
<keyword evidence="3" id="KW-1185">Reference proteome</keyword>